<organism evidence="2">
    <name type="scientific">Pseudocrangonyx daejeonensis</name>
    <dbReference type="NCBI Taxonomy" id="2038767"/>
    <lineage>
        <taxon>Eukaryota</taxon>
        <taxon>Metazoa</taxon>
        <taxon>Ecdysozoa</taxon>
        <taxon>Arthropoda</taxon>
        <taxon>Crustacea</taxon>
        <taxon>Multicrustacea</taxon>
        <taxon>Malacostraca</taxon>
        <taxon>Eumalacostraca</taxon>
        <taxon>Peracarida</taxon>
        <taxon>Amphipoda</taxon>
        <taxon>Senticaudata</taxon>
        <taxon>Gammarida</taxon>
        <taxon>Crangonyctidira</taxon>
        <taxon>Crangonyctoidea</taxon>
        <taxon>Pseudocrangonyctidae</taxon>
        <taxon>Pseudocrangonyx</taxon>
    </lineage>
</organism>
<evidence type="ECO:0000313" key="2">
    <source>
        <dbReference type="EMBL" id="AXT17552.1"/>
    </source>
</evidence>
<feature type="transmembrane region" description="Helical" evidence="1">
    <location>
        <begin position="12"/>
        <end position="42"/>
    </location>
</feature>
<keyword evidence="1" id="KW-1133">Transmembrane helix</keyword>
<keyword evidence="1" id="KW-0472">Membrane</keyword>
<gene>
    <name evidence="2" type="primary">Nad6</name>
</gene>
<keyword evidence="1" id="KW-0812">Transmembrane</keyword>
<dbReference type="EMBL" id="MH229998">
    <property type="protein sequence ID" value="AXT17552.1"/>
    <property type="molecule type" value="Genomic_DNA"/>
</dbReference>
<keyword evidence="2" id="KW-0496">Mitochondrion</keyword>
<feature type="transmembrane region" description="Helical" evidence="1">
    <location>
        <begin position="48"/>
        <end position="68"/>
    </location>
</feature>
<proteinExistence type="predicted"/>
<reference evidence="2" key="1">
    <citation type="journal article" date="2018" name="Mitochondrial DNA Part B Resour">
        <title>The complete mitochondrial genome of Pseudocrangonyx daejeonensis (Crustacea: Amphipoda: Pseudocrangonyctidae).</title>
        <authorList>
            <person name="Lee C.-W."/>
            <person name="Nakano T."/>
            <person name="Tomikawa K."/>
            <person name="Min G.-S."/>
        </authorList>
    </citation>
    <scope>NUCLEOTIDE SEQUENCE</scope>
</reference>
<accession>A0A346SAG4</accession>
<sequence>MLTFMSFMLTMITIIFVYLQHSLFMALSLVAQASLLAVTLFIAAPTPWYSYILLMLFVSGMMIIFIYTASMASNEITPPYPSYILGLSLTSTLMLWTPVLFYMSTSTFQIDTSFNTYMLTYKPYTPSWIYFTLFLILYLLVVLILSVKLTSLSNKPLRA</sequence>
<name>A0A346SAG4_9CRUS</name>
<dbReference type="AlphaFoldDB" id="A0A346SAG4"/>
<geneLocation type="mitochondrion" evidence="2"/>
<feature type="transmembrane region" description="Helical" evidence="1">
    <location>
        <begin position="128"/>
        <end position="149"/>
    </location>
</feature>
<protein>
    <submittedName>
        <fullName evidence="2">NADH dehydrogenase subunit 6</fullName>
    </submittedName>
</protein>
<feature type="transmembrane region" description="Helical" evidence="1">
    <location>
        <begin position="80"/>
        <end position="103"/>
    </location>
</feature>
<evidence type="ECO:0000256" key="1">
    <source>
        <dbReference type="SAM" id="Phobius"/>
    </source>
</evidence>